<gene>
    <name evidence="2" type="ORF">QEH59_18180</name>
</gene>
<proteinExistence type="predicted"/>
<evidence type="ECO:0000313" key="2">
    <source>
        <dbReference type="EMBL" id="MDQ8196364.1"/>
    </source>
</evidence>
<dbReference type="RefSeq" id="WP_308986799.1">
    <property type="nucleotide sequence ID" value="NZ_JARXIC010000071.1"/>
</dbReference>
<evidence type="ECO:0000313" key="3">
    <source>
        <dbReference type="Proteomes" id="UP001243717"/>
    </source>
</evidence>
<organism evidence="2 3">
    <name type="scientific">Thalassobacterium sedimentorum</name>
    <dbReference type="NCBI Taxonomy" id="3041258"/>
    <lineage>
        <taxon>Bacteria</taxon>
        <taxon>Pseudomonadati</taxon>
        <taxon>Verrucomicrobiota</taxon>
        <taxon>Opitutia</taxon>
        <taxon>Puniceicoccales</taxon>
        <taxon>Coraliomargaritaceae</taxon>
        <taxon>Thalassobacterium</taxon>
    </lineage>
</organism>
<dbReference type="Gene3D" id="1.20.1420.60">
    <property type="match status" value="1"/>
</dbReference>
<evidence type="ECO:0000259" key="1">
    <source>
        <dbReference type="Pfam" id="PF14300"/>
    </source>
</evidence>
<dbReference type="InterPro" id="IPR025402">
    <property type="entry name" value="DMP19_C"/>
</dbReference>
<accession>A0ABU1ANP0</accession>
<dbReference type="Proteomes" id="UP001243717">
    <property type="component" value="Unassembled WGS sequence"/>
</dbReference>
<dbReference type="Pfam" id="PF14300">
    <property type="entry name" value="DMP19"/>
    <property type="match status" value="1"/>
</dbReference>
<reference evidence="2 3" key="1">
    <citation type="submission" date="2023-04" db="EMBL/GenBank/DDBJ databases">
        <title>A novel bacteria isolated from coastal sediment.</title>
        <authorList>
            <person name="Liu X.-J."/>
            <person name="Du Z.-J."/>
        </authorList>
    </citation>
    <scope>NUCLEOTIDE SEQUENCE [LARGE SCALE GENOMIC DNA]</scope>
    <source>
        <strain evidence="2 3">SDUM461004</strain>
    </source>
</reference>
<comment type="caution">
    <text evidence="2">The sequence shown here is derived from an EMBL/GenBank/DDBJ whole genome shotgun (WGS) entry which is preliminary data.</text>
</comment>
<keyword evidence="3" id="KW-1185">Reference proteome</keyword>
<dbReference type="EMBL" id="JARXIC010000071">
    <property type="protein sequence ID" value="MDQ8196364.1"/>
    <property type="molecule type" value="Genomic_DNA"/>
</dbReference>
<sequence>MTTRIKCTQCDRMILEVTAKVNEGLCGHCKRDKDSAESRKRIDDAVQGWLKNPETLPGTNGIPMPDDIALSMAASQVRSRLFPTEEDKMEALCHKHFHKAHDKWSDSGARLLSKEEKHTLAVETFYGEVWNGGLMQYLGNESGAFADWADEAFAEIGIPEYSKLMKEVKALFPDSTIPTDPDKRWDLVEKLDEEMLDCMENIVWEKNEAEPDEIRLKLYNYLKN</sequence>
<feature type="domain" description="DNA mimic protein DMP19 C-terminal" evidence="1">
    <location>
        <begin position="112"/>
        <end position="223"/>
    </location>
</feature>
<name>A0ABU1ANP0_9BACT</name>
<protein>
    <submittedName>
        <fullName evidence="2">DUF4375 domain-containing protein</fullName>
    </submittedName>
</protein>